<dbReference type="SMART" id="SM00119">
    <property type="entry name" value="HECTc"/>
    <property type="match status" value="1"/>
</dbReference>
<dbReference type="PANTHER" id="PTHR45700">
    <property type="entry name" value="UBIQUITIN-PROTEIN LIGASE E3C"/>
    <property type="match status" value="1"/>
</dbReference>
<dbReference type="FunFam" id="3.30.2160.10:FF:000002">
    <property type="entry name" value="Putative Ubiquitin-protein ligase E3C"/>
    <property type="match status" value="1"/>
</dbReference>
<protein>
    <recommendedName>
        <fullName evidence="2">HECT-type E3 ubiquitin transferase</fullName>
        <ecNumber evidence="2">2.3.2.26</ecNumber>
    </recommendedName>
</protein>
<evidence type="ECO:0000256" key="3">
    <source>
        <dbReference type="ARBA" id="ARBA00022679"/>
    </source>
</evidence>
<reference evidence="8" key="1">
    <citation type="submission" date="2016-05" db="EMBL/GenBank/DDBJ databases">
        <title>Comparative genomics of biotechnologically important yeasts.</title>
        <authorList>
            <consortium name="DOE Joint Genome Institute"/>
            <person name="Riley R."/>
            <person name="Haridas S."/>
            <person name="Wolfe K.H."/>
            <person name="Lopes M.R."/>
            <person name="Hittinger C.T."/>
            <person name="Goker M."/>
            <person name="Salamov A."/>
            <person name="Wisecaver J."/>
            <person name="Long T.M."/>
            <person name="Aerts A.L."/>
            <person name="Barry K."/>
            <person name="Choi C."/>
            <person name="Clum A."/>
            <person name="Coughlan A.Y."/>
            <person name="Deshpande S."/>
            <person name="Douglass A.P."/>
            <person name="Hanson S.J."/>
            <person name="Klenk H.-P."/>
            <person name="Labutti K."/>
            <person name="Lapidus A."/>
            <person name="Lindquist E."/>
            <person name="Lipzen A."/>
            <person name="Meier-Kolthoff J.P."/>
            <person name="Ohm R.A."/>
            <person name="Otillar R.P."/>
            <person name="Pangilinan J."/>
            <person name="Peng Y."/>
            <person name="Rokas A."/>
            <person name="Rosa C.A."/>
            <person name="Scheuner C."/>
            <person name="Sibirny A.A."/>
            <person name="Slot J.C."/>
            <person name="Stielow J.B."/>
            <person name="Sun H."/>
            <person name="Kurtzman C.P."/>
            <person name="Blackwell M."/>
            <person name="Grigoriev I.V."/>
            <person name="Jeffries T.W."/>
        </authorList>
    </citation>
    <scope>NUCLEOTIDE SEQUENCE [LARGE SCALE GENOMIC DNA]</scope>
    <source>
        <strain evidence="8">NRRL Y-17324</strain>
    </source>
</reference>
<sequence>MINFTGLSKKRIVNLGDRRTGPAGANFLEQSRLQRLQREEQRQKEKAAILLQSRIRRYLALTSEAKAFRADWRSLAPDSHWSLRFQFVAKWCFSSQPLPDTQTDLTILWDKLDDSGISTSDATIVLHTLVFFIYQSDRIIANDHDRASVIHLVVQCINKCLDIVQLSPGGLQVVDLDSFSLHLIEGLIAFLRRMDGHEPIDSEVALVFRINSLVPLAGFIHLLSIPGIFKSIEINTSAINLPVAELSQLSQSSLIDLITNFLDLHGGSAFTFHDYQIIGAIFDHVNFSIHLVESSEDYIDDDDHDACSIAAPESSIQTIQLLYTASFVNELMNYFLTHKDTQKSDTAVKIVSGLFMLHPKSQSKLSMWITITPGAFKWFHDELKKYDIYHRIQKVHENGNDYLKLEELRRLLDSDVAMEGLDLTGATSRLSFWKAIYAFEELYSFWLIVSNDLESFHDDKLNLKEAFEFLKFLRGLCLTLIFIPQENEGEISSITAKLKNISISLLNQLYLKNLRLKFLPENFWEPKQITFNIDSLIQITIEEEQKSDDEDADIDDRDLHGPEFSSPFADLISKLQILKSIPFFIPFKDRVKIFQSLIELDKQNRRPMDHFSFIQTDKLSGDIRREFLLEDAFKSFYEVGSNFKNRIQVVFYNEYGGKEAGIDGGGITKEFLTSVVQEGFNPSHELKLFNETSEHEIYPNNEIGLNLTKKIDTEYQHSRLKYLKFLGMVIGKCFYENVLVDVSFAPFFINKWCNENLKNSINDLRSLDNELFQNLMKLERMNAEELKELDLNFAVNENLNGKSHVFEISKNGESLPVTEKNKLNYIHQISNFKLNVSLYIQTKFFIEGLEEIISPNWLKMFDSFELQMLISGGESDVNIDDWKDNVEYGGFFDDDLTIRYFWEVVREMNSEERFKLIKFVTSVSRAPLLGFGSLSPKFGIRNSGRDIERLPTASTCVNLLKLPDYQNKKLIREKLLYAINEDARFDLS</sequence>
<dbReference type="Proteomes" id="UP000094285">
    <property type="component" value="Unassembled WGS sequence"/>
</dbReference>
<dbReference type="Gene3D" id="3.30.2160.10">
    <property type="entry name" value="Hect, E3 ligase catalytic domain"/>
    <property type="match status" value="1"/>
</dbReference>
<dbReference type="PROSITE" id="PS50237">
    <property type="entry name" value="HECT"/>
    <property type="match status" value="1"/>
</dbReference>
<evidence type="ECO:0000259" key="6">
    <source>
        <dbReference type="PROSITE" id="PS50237"/>
    </source>
</evidence>
<dbReference type="Gene3D" id="3.30.2410.10">
    <property type="entry name" value="Hect, E3 ligase catalytic domain"/>
    <property type="match status" value="1"/>
</dbReference>
<dbReference type="FunFam" id="3.30.2410.10:FF:000011">
    <property type="entry name" value="Putative Ubiquitin-protein ligase E3C"/>
    <property type="match status" value="1"/>
</dbReference>
<accession>A0A1E4SE18</accession>
<gene>
    <name evidence="7" type="ORF">CANTADRAFT_54160</name>
</gene>
<dbReference type="GO" id="GO:0061630">
    <property type="term" value="F:ubiquitin protein ligase activity"/>
    <property type="evidence" value="ECO:0007669"/>
    <property type="project" value="UniProtKB-EC"/>
</dbReference>
<dbReference type="Pfam" id="PF00632">
    <property type="entry name" value="HECT"/>
    <property type="match status" value="1"/>
</dbReference>
<dbReference type="GO" id="GO:0006511">
    <property type="term" value="P:ubiquitin-dependent protein catabolic process"/>
    <property type="evidence" value="ECO:0007669"/>
    <property type="project" value="TreeGrafter"/>
</dbReference>
<keyword evidence="4 5" id="KW-0833">Ubl conjugation pathway</keyword>
<dbReference type="InterPro" id="IPR035983">
    <property type="entry name" value="Hect_E3_ubiquitin_ligase"/>
</dbReference>
<dbReference type="EC" id="2.3.2.26" evidence="2"/>
<dbReference type="EMBL" id="KV453914">
    <property type="protein sequence ID" value="ODV77755.1"/>
    <property type="molecule type" value="Genomic_DNA"/>
</dbReference>
<dbReference type="GO" id="GO:0000209">
    <property type="term" value="P:protein polyubiquitination"/>
    <property type="evidence" value="ECO:0007669"/>
    <property type="project" value="InterPro"/>
</dbReference>
<dbReference type="InterPro" id="IPR000569">
    <property type="entry name" value="HECT_dom"/>
</dbReference>
<dbReference type="STRING" id="984487.A0A1E4SE18"/>
<keyword evidence="3" id="KW-0808">Transferase</keyword>
<keyword evidence="8" id="KW-1185">Reference proteome</keyword>
<dbReference type="Gene3D" id="3.90.1750.10">
    <property type="entry name" value="Hect, E3 ligase catalytic domains"/>
    <property type="match status" value="1"/>
</dbReference>
<dbReference type="CDD" id="cd00078">
    <property type="entry name" value="HECTc"/>
    <property type="match status" value="1"/>
</dbReference>
<feature type="active site" description="Glycyl thioester intermediate" evidence="5">
    <location>
        <position position="956"/>
    </location>
</feature>
<evidence type="ECO:0000256" key="5">
    <source>
        <dbReference type="PROSITE-ProRule" id="PRU00104"/>
    </source>
</evidence>
<organism evidence="7 8">
    <name type="scientific">Suhomyces tanzawaensis NRRL Y-17324</name>
    <dbReference type="NCBI Taxonomy" id="984487"/>
    <lineage>
        <taxon>Eukaryota</taxon>
        <taxon>Fungi</taxon>
        <taxon>Dikarya</taxon>
        <taxon>Ascomycota</taxon>
        <taxon>Saccharomycotina</taxon>
        <taxon>Pichiomycetes</taxon>
        <taxon>Debaryomycetaceae</taxon>
        <taxon>Suhomyces</taxon>
    </lineage>
</organism>
<dbReference type="AlphaFoldDB" id="A0A1E4SE18"/>
<dbReference type="OrthoDB" id="8068875at2759"/>
<dbReference type="PANTHER" id="PTHR45700:SF2">
    <property type="entry name" value="UBIQUITIN-PROTEIN LIGASE E3C"/>
    <property type="match status" value="1"/>
</dbReference>
<evidence type="ECO:0000313" key="8">
    <source>
        <dbReference type="Proteomes" id="UP000094285"/>
    </source>
</evidence>
<name>A0A1E4SE18_9ASCO</name>
<evidence type="ECO:0000256" key="2">
    <source>
        <dbReference type="ARBA" id="ARBA00012485"/>
    </source>
</evidence>
<comment type="catalytic activity">
    <reaction evidence="1">
        <text>S-ubiquitinyl-[E2 ubiquitin-conjugating enzyme]-L-cysteine + [acceptor protein]-L-lysine = [E2 ubiquitin-conjugating enzyme]-L-cysteine + N(6)-ubiquitinyl-[acceptor protein]-L-lysine.</text>
        <dbReference type="EC" id="2.3.2.26"/>
    </reaction>
</comment>
<evidence type="ECO:0000256" key="1">
    <source>
        <dbReference type="ARBA" id="ARBA00000885"/>
    </source>
</evidence>
<dbReference type="GeneID" id="30984425"/>
<dbReference type="InterPro" id="IPR044611">
    <property type="entry name" value="E3A/B/C-like"/>
</dbReference>
<evidence type="ECO:0000313" key="7">
    <source>
        <dbReference type="EMBL" id="ODV77755.1"/>
    </source>
</evidence>
<proteinExistence type="predicted"/>
<dbReference type="RefSeq" id="XP_020062877.1">
    <property type="nucleotide sequence ID" value="XM_020210289.1"/>
</dbReference>
<dbReference type="SUPFAM" id="SSF56204">
    <property type="entry name" value="Hect, E3 ligase catalytic domain"/>
    <property type="match status" value="1"/>
</dbReference>
<evidence type="ECO:0000256" key="4">
    <source>
        <dbReference type="ARBA" id="ARBA00022786"/>
    </source>
</evidence>
<feature type="domain" description="HECT" evidence="6">
    <location>
        <begin position="639"/>
        <end position="988"/>
    </location>
</feature>